<dbReference type="SUPFAM" id="SSF52402">
    <property type="entry name" value="Adenine nucleotide alpha hydrolases-like"/>
    <property type="match status" value="1"/>
</dbReference>
<dbReference type="PANTHER" id="PTHR46268:SF6">
    <property type="entry name" value="UNIVERSAL STRESS PROTEIN UP12"/>
    <property type="match status" value="1"/>
</dbReference>
<evidence type="ECO:0000313" key="4">
    <source>
        <dbReference type="Proteomes" id="UP000192731"/>
    </source>
</evidence>
<name>A0A1W1V2A1_DESTI</name>
<dbReference type="AlphaFoldDB" id="A0A1W1V2A1"/>
<dbReference type="CDD" id="cd00293">
    <property type="entry name" value="USP-like"/>
    <property type="match status" value="1"/>
</dbReference>
<evidence type="ECO:0000259" key="2">
    <source>
        <dbReference type="Pfam" id="PF00582"/>
    </source>
</evidence>
<comment type="similarity">
    <text evidence="1">Belongs to the universal stress protein A family.</text>
</comment>
<dbReference type="EMBL" id="FWWT01000014">
    <property type="protein sequence ID" value="SMB87438.1"/>
    <property type="molecule type" value="Genomic_DNA"/>
</dbReference>
<evidence type="ECO:0000313" key="3">
    <source>
        <dbReference type="EMBL" id="SMB87438.1"/>
    </source>
</evidence>
<proteinExistence type="inferred from homology"/>
<protein>
    <submittedName>
        <fullName evidence="3">Nucleotide-binding universal stress protein, UspA family</fullName>
    </submittedName>
</protein>
<gene>
    <name evidence="3" type="ORF">SAMN00017405_1696</name>
</gene>
<organism evidence="3 4">
    <name type="scientific">Desulfonispora thiosulfatigenes DSM 11270</name>
    <dbReference type="NCBI Taxonomy" id="656914"/>
    <lineage>
        <taxon>Bacteria</taxon>
        <taxon>Bacillati</taxon>
        <taxon>Bacillota</taxon>
        <taxon>Clostridia</taxon>
        <taxon>Eubacteriales</taxon>
        <taxon>Peptococcaceae</taxon>
        <taxon>Desulfonispora</taxon>
    </lineage>
</organism>
<dbReference type="OrthoDB" id="9794782at2"/>
<reference evidence="3 4" key="1">
    <citation type="submission" date="2017-04" db="EMBL/GenBank/DDBJ databases">
        <authorList>
            <person name="Afonso C.L."/>
            <person name="Miller P.J."/>
            <person name="Scott M.A."/>
            <person name="Spackman E."/>
            <person name="Goraichik I."/>
            <person name="Dimitrov K.M."/>
            <person name="Suarez D.L."/>
            <person name="Swayne D.E."/>
        </authorList>
    </citation>
    <scope>NUCLEOTIDE SEQUENCE [LARGE SCALE GENOMIC DNA]</scope>
    <source>
        <strain evidence="3 4">DSM 11270</strain>
    </source>
</reference>
<dbReference type="Gene3D" id="3.40.50.620">
    <property type="entry name" value="HUPs"/>
    <property type="match status" value="1"/>
</dbReference>
<dbReference type="PRINTS" id="PR01438">
    <property type="entry name" value="UNVRSLSTRESS"/>
</dbReference>
<dbReference type="STRING" id="656914.SAMN00017405_1696"/>
<evidence type="ECO:0000256" key="1">
    <source>
        <dbReference type="ARBA" id="ARBA00008791"/>
    </source>
</evidence>
<dbReference type="InterPro" id="IPR006015">
    <property type="entry name" value="Universal_stress_UspA"/>
</dbReference>
<dbReference type="PANTHER" id="PTHR46268">
    <property type="entry name" value="STRESS RESPONSE PROTEIN NHAX"/>
    <property type="match status" value="1"/>
</dbReference>
<dbReference type="RefSeq" id="WP_084052682.1">
    <property type="nucleotide sequence ID" value="NZ_FWWT01000014.1"/>
</dbReference>
<dbReference type="Proteomes" id="UP000192731">
    <property type="component" value="Unassembled WGS sequence"/>
</dbReference>
<dbReference type="InterPro" id="IPR014729">
    <property type="entry name" value="Rossmann-like_a/b/a_fold"/>
</dbReference>
<feature type="domain" description="UspA" evidence="2">
    <location>
        <begin position="2"/>
        <end position="141"/>
    </location>
</feature>
<sequence length="146" mass="16106">MNKILLPIDNNGLQLCSFEMAKDLASKYGAEIVICNVQDPEIPFTLIEEEAIKENAKGYDNQVKNVVLDKAREMFEGLDLKITTLTAFGNPAAKVLDIAEKEECDFIIMCTHGMSATKRFLIGSVTNKVVHHSKVPVLVVRSAPAK</sequence>
<dbReference type="Pfam" id="PF00582">
    <property type="entry name" value="Usp"/>
    <property type="match status" value="1"/>
</dbReference>
<dbReference type="InterPro" id="IPR006016">
    <property type="entry name" value="UspA"/>
</dbReference>
<accession>A0A1W1V2A1</accession>
<keyword evidence="4" id="KW-1185">Reference proteome</keyword>